<gene>
    <name evidence="3" type="ORF">FB558_3874</name>
</gene>
<dbReference type="InterPro" id="IPR000387">
    <property type="entry name" value="Tyr_Pase_dom"/>
</dbReference>
<dbReference type="AlphaFoldDB" id="A0A543DPQ9"/>
<dbReference type="OrthoDB" id="1188001at2"/>
<dbReference type="RefSeq" id="WP_142055371.1">
    <property type="nucleotide sequence ID" value="NZ_VFPA01000002.1"/>
</dbReference>
<dbReference type="GO" id="GO:0004721">
    <property type="term" value="F:phosphoprotein phosphatase activity"/>
    <property type="evidence" value="ECO:0007669"/>
    <property type="project" value="InterPro"/>
</dbReference>
<dbReference type="PROSITE" id="PS00383">
    <property type="entry name" value="TYR_PHOSPHATASE_1"/>
    <property type="match status" value="1"/>
</dbReference>
<dbReference type="InterPro" id="IPR016130">
    <property type="entry name" value="Tyr_Pase_AS"/>
</dbReference>
<reference evidence="3 4" key="1">
    <citation type="submission" date="2019-06" db="EMBL/GenBank/DDBJ databases">
        <title>Sequencing the genomes of 1000 actinobacteria strains.</title>
        <authorList>
            <person name="Klenk H.-P."/>
        </authorList>
    </citation>
    <scope>NUCLEOTIDE SEQUENCE [LARGE SCALE GENOMIC DNA]</scope>
    <source>
        <strain evidence="3 4">DSM 45301</strain>
    </source>
</reference>
<dbReference type="Proteomes" id="UP000315677">
    <property type="component" value="Unassembled WGS sequence"/>
</dbReference>
<evidence type="ECO:0000259" key="2">
    <source>
        <dbReference type="PROSITE" id="PS50056"/>
    </source>
</evidence>
<evidence type="ECO:0000313" key="3">
    <source>
        <dbReference type="EMBL" id="TQM11316.1"/>
    </source>
</evidence>
<proteinExistence type="inferred from homology"/>
<dbReference type="InterPro" id="IPR026893">
    <property type="entry name" value="Tyr/Ser_Pase_IphP-type"/>
</dbReference>
<feature type="domain" description="Tyrosine specific protein phosphatases" evidence="2">
    <location>
        <begin position="125"/>
        <end position="194"/>
    </location>
</feature>
<comment type="similarity">
    <text evidence="1">Belongs to the protein-tyrosine phosphatase family.</text>
</comment>
<name>A0A543DPQ9_9PSEU</name>
<evidence type="ECO:0000313" key="4">
    <source>
        <dbReference type="Proteomes" id="UP000315677"/>
    </source>
</evidence>
<dbReference type="PANTHER" id="PTHR31126">
    <property type="entry name" value="TYROSINE-PROTEIN PHOSPHATASE"/>
    <property type="match status" value="1"/>
</dbReference>
<dbReference type="PANTHER" id="PTHR31126:SF1">
    <property type="entry name" value="TYROSINE SPECIFIC PROTEIN PHOSPHATASES DOMAIN-CONTAINING PROTEIN"/>
    <property type="match status" value="1"/>
</dbReference>
<dbReference type="PROSITE" id="PS50056">
    <property type="entry name" value="TYR_PHOSPHATASE_2"/>
    <property type="match status" value="1"/>
</dbReference>
<comment type="caution">
    <text evidence="3">The sequence shown here is derived from an EMBL/GenBank/DDBJ whole genome shotgun (WGS) entry which is preliminary data.</text>
</comment>
<dbReference type="Gene3D" id="3.90.190.10">
    <property type="entry name" value="Protein tyrosine phosphatase superfamily"/>
    <property type="match status" value="1"/>
</dbReference>
<sequence>MASPAPAHRPRWIDLDGAHNVRDVGGLRAGSARVRDGVLLRGDHLEDLTPPAADRLCDELGLRAIIDLRGPREDPRAADWIAASGVARLHLPLVDLTRVTDRERSRGDVELVYRAMLDDAGPALAQILRFVVADDRTPALVHCAAGKDRTGITVAVLLAVAGVDSADIVADYVATGERLARVRASLVRRPAYRNIEFAPPSPAALSDAPIRTVLSALDAHAGGAAGFLAAHGTTAAEMEAWRAALLAPA</sequence>
<dbReference type="EMBL" id="VFPA01000002">
    <property type="protein sequence ID" value="TQM11316.1"/>
    <property type="molecule type" value="Genomic_DNA"/>
</dbReference>
<evidence type="ECO:0000256" key="1">
    <source>
        <dbReference type="ARBA" id="ARBA00009580"/>
    </source>
</evidence>
<keyword evidence="4" id="KW-1185">Reference proteome</keyword>
<organism evidence="3 4">
    <name type="scientific">Pseudonocardia kunmingensis</name>
    <dbReference type="NCBI Taxonomy" id="630975"/>
    <lineage>
        <taxon>Bacteria</taxon>
        <taxon>Bacillati</taxon>
        <taxon>Actinomycetota</taxon>
        <taxon>Actinomycetes</taxon>
        <taxon>Pseudonocardiales</taxon>
        <taxon>Pseudonocardiaceae</taxon>
        <taxon>Pseudonocardia</taxon>
    </lineage>
</organism>
<protein>
    <submittedName>
        <fullName evidence="3">Protein tyrosine/serine phosphatase</fullName>
    </submittedName>
</protein>
<dbReference type="SUPFAM" id="SSF52799">
    <property type="entry name" value="(Phosphotyrosine protein) phosphatases II"/>
    <property type="match status" value="1"/>
</dbReference>
<dbReference type="Pfam" id="PF13350">
    <property type="entry name" value="Y_phosphatase3"/>
    <property type="match status" value="1"/>
</dbReference>
<dbReference type="InterPro" id="IPR029021">
    <property type="entry name" value="Prot-tyrosine_phosphatase-like"/>
</dbReference>
<accession>A0A543DPQ9</accession>